<dbReference type="RefSeq" id="WP_059743424.1">
    <property type="nucleotide sequence ID" value="NZ_LRDC01000001.1"/>
</dbReference>
<dbReference type="Pfam" id="PF25202">
    <property type="entry name" value="DUF7834"/>
    <property type="match status" value="1"/>
</dbReference>
<evidence type="ECO:0000313" key="4">
    <source>
        <dbReference type="Proteomes" id="UP000055702"/>
    </source>
</evidence>
<reference evidence="3 4" key="1">
    <citation type="submission" date="2016-01" db="EMBL/GenBank/DDBJ databases">
        <title>Draft genome of the antarctic isolate Shewanella frigidimarina Ag06-30.</title>
        <authorList>
            <person name="Parmeciano Di Noto G."/>
            <person name="Vazquez S."/>
            <person name="Mac Cormack W."/>
            <person name="Iriarte A."/>
            <person name="Quiroga C."/>
        </authorList>
    </citation>
    <scope>NUCLEOTIDE SEQUENCE [LARGE SCALE GENOMIC DNA]</scope>
    <source>
        <strain evidence="3 4">Ag06-30</strain>
    </source>
</reference>
<accession>A0A106C2H4</accession>
<comment type="caution">
    <text evidence="3">The sequence shown here is derived from an EMBL/GenBank/DDBJ whole genome shotgun (WGS) entry which is preliminary data.</text>
</comment>
<evidence type="ECO:0000313" key="3">
    <source>
        <dbReference type="EMBL" id="KVX03031.1"/>
    </source>
</evidence>
<name>A0A106C2H4_SHEFR</name>
<feature type="domain" description="GmrSD restriction endonucleases N-terminal" evidence="1">
    <location>
        <begin position="28"/>
        <end position="187"/>
    </location>
</feature>
<dbReference type="EMBL" id="LRDC01000001">
    <property type="protein sequence ID" value="KVX03031.1"/>
    <property type="molecule type" value="Genomic_DNA"/>
</dbReference>
<dbReference type="Pfam" id="PF03235">
    <property type="entry name" value="GmrSD_N"/>
    <property type="match status" value="1"/>
</dbReference>
<dbReference type="Proteomes" id="UP000055702">
    <property type="component" value="Unassembled WGS sequence"/>
</dbReference>
<evidence type="ECO:0000259" key="2">
    <source>
        <dbReference type="Pfam" id="PF25202"/>
    </source>
</evidence>
<sequence>MSKKELVPQDVTVKLVSFSQLANVKSPLALDSYQRAYVWGEDKIVQLLNDFSEFIQTNNASKPYYMGTLLLHQKVEAKQNRHFVIDGQQRLTSLSILYWLLQGKLPAHIQFEFRSSRSLVNIQQAKSTMQAWFKEQQIDKEEFTKVFKQLRFTVIAVQREDLAFTFFDTQNNRGVPLGSTDLLKAFHLRAIQDGNIKMVEQLQSHCAKRWEQVQLQGELNKTSQHNDFAPELFHYYLWRGRNWTGNQVVELESKDEMLKHFGEHSKKAMIGEVALYSAGTNQWGKSLTLTTTNDYSLTPAKQHIGQQAAYLPFALRQPISQGVGFFLYAEKYASMLNVLFYQPSDSPEVLALQGFYNDVVSTLSAYLQSIFRLATLTYFDRLGSEGLLRFAIWLDHRLGAIRLTQADIRRETPLKFLREAKQNLLDVLAYAYDIDDVIRFLRQDDVSNAYAAHSGWKTQIKSNRLVQERYASAVARYFNVGNLRIKTDKHIESTIINKLNQVSAEKLGVQQGARHV</sequence>
<dbReference type="PANTHER" id="PTHR35149:SF2">
    <property type="entry name" value="DUF262 DOMAIN-CONTAINING PROTEIN"/>
    <property type="match status" value="1"/>
</dbReference>
<organism evidence="3">
    <name type="scientific">Shewanella frigidimarina</name>
    <dbReference type="NCBI Taxonomy" id="56812"/>
    <lineage>
        <taxon>Bacteria</taxon>
        <taxon>Pseudomonadati</taxon>
        <taxon>Pseudomonadota</taxon>
        <taxon>Gammaproteobacteria</taxon>
        <taxon>Alteromonadales</taxon>
        <taxon>Shewanellaceae</taxon>
        <taxon>Shewanella</taxon>
    </lineage>
</organism>
<protein>
    <submittedName>
        <fullName evidence="3">Uncharacterized protein</fullName>
    </submittedName>
</protein>
<proteinExistence type="predicted"/>
<dbReference type="PANTHER" id="PTHR35149">
    <property type="entry name" value="SLL5132 PROTEIN"/>
    <property type="match status" value="1"/>
</dbReference>
<feature type="domain" description="DUF7834" evidence="2">
    <location>
        <begin position="203"/>
        <end position="448"/>
    </location>
</feature>
<dbReference type="AlphaFoldDB" id="A0A106C2H4"/>
<evidence type="ECO:0000259" key="1">
    <source>
        <dbReference type="Pfam" id="PF03235"/>
    </source>
</evidence>
<dbReference type="InterPro" id="IPR057156">
    <property type="entry name" value="DUF7834"/>
</dbReference>
<dbReference type="InterPro" id="IPR004919">
    <property type="entry name" value="GmrSD_N"/>
</dbReference>
<gene>
    <name evidence="3" type="ORF">AWJ07_00170</name>
</gene>